<evidence type="ECO:0000313" key="4">
    <source>
        <dbReference type="EMBL" id="PAV81952.1"/>
    </source>
</evidence>
<evidence type="ECO:0000256" key="2">
    <source>
        <dbReference type="ARBA" id="ARBA00022723"/>
    </source>
</evidence>
<evidence type="ECO:0008006" key="6">
    <source>
        <dbReference type="Google" id="ProtNLM"/>
    </source>
</evidence>
<proteinExistence type="inferred from homology"/>
<protein>
    <recommendedName>
        <fullName evidence="6">Indoleamine 2,3-dioxygenase</fullName>
    </recommendedName>
</protein>
<dbReference type="EMBL" id="LIAE01007099">
    <property type="protein sequence ID" value="PAV81952.1"/>
    <property type="molecule type" value="Genomic_DNA"/>
</dbReference>
<dbReference type="InterPro" id="IPR037217">
    <property type="entry name" value="Trp/Indoleamine_2_3_dOase-like"/>
</dbReference>
<evidence type="ECO:0000256" key="1">
    <source>
        <dbReference type="ARBA" id="ARBA00007119"/>
    </source>
</evidence>
<dbReference type="GO" id="GO:0033754">
    <property type="term" value="F:indoleamine 2,3-dioxygenase activity"/>
    <property type="evidence" value="ECO:0007669"/>
    <property type="project" value="TreeGrafter"/>
</dbReference>
<comment type="similarity">
    <text evidence="1">Belongs to the indoleamine 2,3-dioxygenase family.</text>
</comment>
<dbReference type="GO" id="GO:0020037">
    <property type="term" value="F:heme binding"/>
    <property type="evidence" value="ECO:0007669"/>
    <property type="project" value="InterPro"/>
</dbReference>
<evidence type="ECO:0000256" key="3">
    <source>
        <dbReference type="ARBA" id="ARBA00023004"/>
    </source>
</evidence>
<dbReference type="GO" id="GO:0004833">
    <property type="term" value="F:L-tryptophan 2,3-dioxygenase activity"/>
    <property type="evidence" value="ECO:0007669"/>
    <property type="project" value="TreeGrafter"/>
</dbReference>
<keyword evidence="5" id="KW-1185">Reference proteome</keyword>
<gene>
    <name evidence="4" type="ORF">WR25_05846</name>
</gene>
<dbReference type="GO" id="GO:0019441">
    <property type="term" value="P:L-tryptophan catabolic process to kynurenine"/>
    <property type="evidence" value="ECO:0007669"/>
    <property type="project" value="InterPro"/>
</dbReference>
<accession>A0A2A2L708</accession>
<dbReference type="GO" id="GO:0005737">
    <property type="term" value="C:cytoplasm"/>
    <property type="evidence" value="ECO:0007669"/>
    <property type="project" value="TreeGrafter"/>
</dbReference>
<reference evidence="4 5" key="1">
    <citation type="journal article" date="2017" name="Curr. Biol.">
        <title>Genome architecture and evolution of a unichromosomal asexual nematode.</title>
        <authorList>
            <person name="Fradin H."/>
            <person name="Zegar C."/>
            <person name="Gutwein M."/>
            <person name="Lucas J."/>
            <person name="Kovtun M."/>
            <person name="Corcoran D."/>
            <person name="Baugh L.R."/>
            <person name="Kiontke K."/>
            <person name="Gunsalus K."/>
            <person name="Fitch D.H."/>
            <person name="Piano F."/>
        </authorList>
    </citation>
    <scope>NUCLEOTIDE SEQUENCE [LARGE SCALE GENOMIC DNA]</scope>
    <source>
        <strain evidence="4">PF1309</strain>
    </source>
</reference>
<comment type="caution">
    <text evidence="4">The sequence shown here is derived from an EMBL/GenBank/DDBJ whole genome shotgun (WGS) entry which is preliminary data.</text>
</comment>
<dbReference type="PANTHER" id="PTHR28657:SF5">
    <property type="entry name" value="INDOLEAMINE 2,3-DIOXYGENASE"/>
    <property type="match status" value="1"/>
</dbReference>
<dbReference type="OrthoDB" id="10262710at2759"/>
<sequence>MDEHLAKTLARFRVDPQCGFLIKCRPEDFPMKYRPWVEICERFSDLITSCKVEEALEALPELSCDELLTHEDYRYAHLLLVTITSGYLWNQRTSQTPTKLPRSVSLPLLTVSEHLGLLPVVTHASTCLANWKLVDPDKEFCPENLRLLAFKFFEHEGNDWFFTVTAQALRQHLQLRKN</sequence>
<dbReference type="GO" id="GO:0034354">
    <property type="term" value="P:'de novo' NAD+ biosynthetic process from L-tryptophan"/>
    <property type="evidence" value="ECO:0007669"/>
    <property type="project" value="TreeGrafter"/>
</dbReference>
<dbReference type="PANTHER" id="PTHR28657">
    <property type="entry name" value="INDOLEAMINE 2,3-DIOXYGENASE"/>
    <property type="match status" value="1"/>
</dbReference>
<dbReference type="Proteomes" id="UP000218231">
    <property type="component" value="Unassembled WGS sequence"/>
</dbReference>
<dbReference type="STRING" id="2018661.A0A2A2L708"/>
<organism evidence="4 5">
    <name type="scientific">Diploscapter pachys</name>
    <dbReference type="NCBI Taxonomy" id="2018661"/>
    <lineage>
        <taxon>Eukaryota</taxon>
        <taxon>Metazoa</taxon>
        <taxon>Ecdysozoa</taxon>
        <taxon>Nematoda</taxon>
        <taxon>Chromadorea</taxon>
        <taxon>Rhabditida</taxon>
        <taxon>Rhabditina</taxon>
        <taxon>Rhabditomorpha</taxon>
        <taxon>Rhabditoidea</taxon>
        <taxon>Rhabditidae</taxon>
        <taxon>Diploscapter</taxon>
    </lineage>
</organism>
<dbReference type="GO" id="GO:0046872">
    <property type="term" value="F:metal ion binding"/>
    <property type="evidence" value="ECO:0007669"/>
    <property type="project" value="UniProtKB-KW"/>
</dbReference>
<dbReference type="Pfam" id="PF01231">
    <property type="entry name" value="IDO"/>
    <property type="match status" value="1"/>
</dbReference>
<name>A0A2A2L708_9BILA</name>
<keyword evidence="2" id="KW-0479">Metal-binding</keyword>
<dbReference type="AlphaFoldDB" id="A0A2A2L708"/>
<dbReference type="InterPro" id="IPR000898">
    <property type="entry name" value="Indolamine_dOase"/>
</dbReference>
<evidence type="ECO:0000313" key="5">
    <source>
        <dbReference type="Proteomes" id="UP000218231"/>
    </source>
</evidence>
<dbReference type="SUPFAM" id="SSF140959">
    <property type="entry name" value="Indolic compounds 2,3-dioxygenase-like"/>
    <property type="match status" value="1"/>
</dbReference>
<keyword evidence="3" id="KW-0408">Iron</keyword>